<dbReference type="GO" id="GO:0000160">
    <property type="term" value="P:phosphorelay signal transduction system"/>
    <property type="evidence" value="ECO:0007669"/>
    <property type="project" value="InterPro"/>
</dbReference>
<keyword evidence="1 2" id="KW-0597">Phosphoprotein</keyword>
<reference evidence="4" key="2">
    <citation type="submission" date="2020-09" db="EMBL/GenBank/DDBJ databases">
        <authorList>
            <person name="Sun Q."/>
            <person name="Sedlacek I."/>
        </authorList>
    </citation>
    <scope>NUCLEOTIDE SEQUENCE</scope>
    <source>
        <strain evidence="4">CCM 7086</strain>
    </source>
</reference>
<name>A0A8J2UJU5_9BURK</name>
<dbReference type="SMART" id="SM00448">
    <property type="entry name" value="REC"/>
    <property type="match status" value="1"/>
</dbReference>
<organism evidence="4 5">
    <name type="scientific">Oxalicibacterium flavum</name>
    <dbReference type="NCBI Taxonomy" id="179467"/>
    <lineage>
        <taxon>Bacteria</taxon>
        <taxon>Pseudomonadati</taxon>
        <taxon>Pseudomonadota</taxon>
        <taxon>Betaproteobacteria</taxon>
        <taxon>Burkholderiales</taxon>
        <taxon>Oxalobacteraceae</taxon>
        <taxon>Oxalicibacterium</taxon>
    </lineage>
</organism>
<evidence type="ECO:0000313" key="5">
    <source>
        <dbReference type="Proteomes" id="UP000620266"/>
    </source>
</evidence>
<dbReference type="AlphaFoldDB" id="A0A8J2UJU5"/>
<evidence type="ECO:0000259" key="3">
    <source>
        <dbReference type="PROSITE" id="PS50110"/>
    </source>
</evidence>
<dbReference type="RefSeq" id="WP_268234698.1">
    <property type="nucleotide sequence ID" value="NZ_BMCG01000001.1"/>
</dbReference>
<comment type="caution">
    <text evidence="4">The sequence shown here is derived from an EMBL/GenBank/DDBJ whole genome shotgun (WGS) entry which is preliminary data.</text>
</comment>
<keyword evidence="5" id="KW-1185">Reference proteome</keyword>
<dbReference type="Proteomes" id="UP000620266">
    <property type="component" value="Unassembled WGS sequence"/>
</dbReference>
<dbReference type="InterPro" id="IPR011006">
    <property type="entry name" value="CheY-like_superfamily"/>
</dbReference>
<evidence type="ECO:0000256" key="1">
    <source>
        <dbReference type="ARBA" id="ARBA00022553"/>
    </source>
</evidence>
<gene>
    <name evidence="4" type="ORF">GCM10007205_06080</name>
</gene>
<evidence type="ECO:0000256" key="2">
    <source>
        <dbReference type="PROSITE-ProRule" id="PRU00169"/>
    </source>
</evidence>
<evidence type="ECO:0000313" key="4">
    <source>
        <dbReference type="EMBL" id="GGB99530.1"/>
    </source>
</evidence>
<dbReference type="InterPro" id="IPR001789">
    <property type="entry name" value="Sig_transdc_resp-reg_receiver"/>
</dbReference>
<dbReference type="InterPro" id="IPR050595">
    <property type="entry name" value="Bact_response_regulator"/>
</dbReference>
<dbReference type="PROSITE" id="PS50110">
    <property type="entry name" value="RESPONSE_REGULATORY"/>
    <property type="match status" value="1"/>
</dbReference>
<dbReference type="EMBL" id="BMCG01000001">
    <property type="protein sequence ID" value="GGB99530.1"/>
    <property type="molecule type" value="Genomic_DNA"/>
</dbReference>
<dbReference type="Pfam" id="PF00072">
    <property type="entry name" value="Response_reg"/>
    <property type="match status" value="1"/>
</dbReference>
<sequence>MATTDNKLRVLLVEDNPDALEGMIEMTHFFGHEAQGCPSAEAALDLLRAEPFDVMVTDIGLPGMSGLDLARQARDIQPLNITVASGYARGDDVPTDVGWLMKPFGIDEYAALLAKASGY</sequence>
<feature type="modified residue" description="4-aspartylphosphate" evidence="2">
    <location>
        <position position="58"/>
    </location>
</feature>
<dbReference type="PANTHER" id="PTHR44591:SF25">
    <property type="entry name" value="CHEMOTAXIS TWO-COMPONENT RESPONSE REGULATOR"/>
    <property type="match status" value="1"/>
</dbReference>
<feature type="domain" description="Response regulatory" evidence="3">
    <location>
        <begin position="9"/>
        <end position="117"/>
    </location>
</feature>
<protein>
    <recommendedName>
        <fullName evidence="3">Response regulatory domain-containing protein</fullName>
    </recommendedName>
</protein>
<dbReference type="Gene3D" id="3.40.50.2300">
    <property type="match status" value="1"/>
</dbReference>
<dbReference type="PANTHER" id="PTHR44591">
    <property type="entry name" value="STRESS RESPONSE REGULATOR PROTEIN 1"/>
    <property type="match status" value="1"/>
</dbReference>
<reference evidence="4" key="1">
    <citation type="journal article" date="2014" name="Int. J. Syst. Evol. Microbiol.">
        <title>Complete genome sequence of Corynebacterium casei LMG S-19264T (=DSM 44701T), isolated from a smear-ripened cheese.</title>
        <authorList>
            <consortium name="US DOE Joint Genome Institute (JGI-PGF)"/>
            <person name="Walter F."/>
            <person name="Albersmeier A."/>
            <person name="Kalinowski J."/>
            <person name="Ruckert C."/>
        </authorList>
    </citation>
    <scope>NUCLEOTIDE SEQUENCE</scope>
    <source>
        <strain evidence="4">CCM 7086</strain>
    </source>
</reference>
<accession>A0A8J2UJU5</accession>
<dbReference type="SUPFAM" id="SSF52172">
    <property type="entry name" value="CheY-like"/>
    <property type="match status" value="1"/>
</dbReference>
<proteinExistence type="predicted"/>